<sequence length="202" mass="22130">MRATGGEAGRETRRPGPTRESRYAYWMSHASGQANDALLAKILSSRESGGSALPPNLGLEPSEWQAMLSTHFPSAVPLTTPVPLGADELADEARVVERDDLVALLLAGRAGRCASEGWLAIIVAAACMGGDHLWQDLGLWSREDLSRLMNGNFPALAQRNDRDMKWKRFLYRQLCQAEGVYVCRSPSCEVCVDYARCFGAED</sequence>
<reference evidence="2 3" key="1">
    <citation type="journal article" date="2014" name="Genome Announc.">
        <title>Draft Genome Sequence of the Iron-Oxidizing, Acidophilic, and Halotolerant 'Thiobacillus prosperus' Type Strain DSM 5130.</title>
        <authorList>
            <person name="Ossandon F.J."/>
            <person name="Cardenas J.P."/>
            <person name="Corbett M."/>
            <person name="Quatrini R."/>
            <person name="Holmes D.S."/>
            <person name="Watkin E."/>
        </authorList>
    </citation>
    <scope>NUCLEOTIDE SEQUENCE [LARGE SCALE GENOMIC DNA]</scope>
    <source>
        <strain evidence="2 3">DSM 5130</strain>
    </source>
</reference>
<evidence type="ECO:0000313" key="3">
    <source>
        <dbReference type="Proteomes" id="UP000029273"/>
    </source>
</evidence>
<gene>
    <name evidence="2" type="ORF">Thpro_020337</name>
</gene>
<evidence type="ECO:0000256" key="1">
    <source>
        <dbReference type="SAM" id="MobiDB-lite"/>
    </source>
</evidence>
<dbReference type="GO" id="GO:0009399">
    <property type="term" value="P:nitrogen fixation"/>
    <property type="evidence" value="ECO:0007669"/>
    <property type="project" value="InterPro"/>
</dbReference>
<keyword evidence="3" id="KW-1185">Reference proteome</keyword>
<dbReference type="OrthoDB" id="192277at2"/>
<comment type="caution">
    <text evidence="2">The sequence shown here is derived from an EMBL/GenBank/DDBJ whole genome shotgun (WGS) entry which is preliminary data.</text>
</comment>
<dbReference type="RefSeq" id="WP_082954363.1">
    <property type="nucleotide sequence ID" value="NZ_JQSG02000001.1"/>
</dbReference>
<feature type="region of interest" description="Disordered" evidence="1">
    <location>
        <begin position="1"/>
        <end position="20"/>
    </location>
</feature>
<accession>A0A1A6C7T8</accession>
<feature type="compositionally biased region" description="Basic and acidic residues" evidence="1">
    <location>
        <begin position="8"/>
        <end position="20"/>
    </location>
</feature>
<dbReference type="GO" id="GO:0030151">
    <property type="term" value="F:molybdenum ion binding"/>
    <property type="evidence" value="ECO:0007669"/>
    <property type="project" value="InterPro"/>
</dbReference>
<dbReference type="Proteomes" id="UP000029273">
    <property type="component" value="Unassembled WGS sequence"/>
</dbReference>
<dbReference type="EMBL" id="JQSG02000001">
    <property type="protein sequence ID" value="OBS10621.1"/>
    <property type="molecule type" value="Genomic_DNA"/>
</dbReference>
<dbReference type="AlphaFoldDB" id="A0A1A6C7T8"/>
<organism evidence="2 3">
    <name type="scientific">Acidihalobacter prosperus</name>
    <dbReference type="NCBI Taxonomy" id="160660"/>
    <lineage>
        <taxon>Bacteria</taxon>
        <taxon>Pseudomonadati</taxon>
        <taxon>Pseudomonadota</taxon>
        <taxon>Gammaproteobacteria</taxon>
        <taxon>Chromatiales</taxon>
        <taxon>Ectothiorhodospiraceae</taxon>
        <taxon>Acidihalobacter</taxon>
    </lineage>
</organism>
<evidence type="ECO:0000313" key="2">
    <source>
        <dbReference type="EMBL" id="OBS10621.1"/>
    </source>
</evidence>
<proteinExistence type="predicted"/>
<protein>
    <submittedName>
        <fullName evidence="2">Nitrogenase FeMo-cofactor synthesis molybdenum delivery protein NifQ</fullName>
    </submittedName>
</protein>
<name>A0A1A6C7T8_9GAMM</name>
<dbReference type="InterPro" id="IPR006975">
    <property type="entry name" value="NifQ"/>
</dbReference>
<dbReference type="Pfam" id="PF04891">
    <property type="entry name" value="NifQ"/>
    <property type="match status" value="1"/>
</dbReference>